<organism evidence="2 3">
    <name type="scientific">Nonomuraea fuscirosea</name>
    <dbReference type="NCBI Taxonomy" id="1291556"/>
    <lineage>
        <taxon>Bacteria</taxon>
        <taxon>Bacillati</taxon>
        <taxon>Actinomycetota</taxon>
        <taxon>Actinomycetes</taxon>
        <taxon>Streptosporangiales</taxon>
        <taxon>Streptosporangiaceae</taxon>
        <taxon>Nonomuraea</taxon>
    </lineage>
</organism>
<protein>
    <submittedName>
        <fullName evidence="2">Peptidase inhibitor family I36</fullName>
    </submittedName>
</protein>
<dbReference type="RefSeq" id="WP_181307172.1">
    <property type="nucleotide sequence ID" value="NZ_JBFAIB010000003.1"/>
</dbReference>
<evidence type="ECO:0000313" key="2">
    <source>
        <dbReference type="EMBL" id="PRX68411.1"/>
    </source>
</evidence>
<feature type="signal peptide" evidence="1">
    <location>
        <begin position="1"/>
        <end position="35"/>
    </location>
</feature>
<dbReference type="EMBL" id="PVNG01000003">
    <property type="protein sequence ID" value="PRX68411.1"/>
    <property type="molecule type" value="Genomic_DNA"/>
</dbReference>
<dbReference type="Proteomes" id="UP000238312">
    <property type="component" value="Unassembled WGS sequence"/>
</dbReference>
<accession>A0A2T0N7G1</accession>
<gene>
    <name evidence="2" type="ORF">B0I32_103372</name>
</gene>
<evidence type="ECO:0000313" key="3">
    <source>
        <dbReference type="Proteomes" id="UP000238312"/>
    </source>
</evidence>
<evidence type="ECO:0000256" key="1">
    <source>
        <dbReference type="SAM" id="SignalP"/>
    </source>
</evidence>
<dbReference type="AlphaFoldDB" id="A0A2T0N7G1"/>
<proteinExistence type="predicted"/>
<name>A0A2T0N7G1_9ACTN</name>
<dbReference type="Pfam" id="PF03995">
    <property type="entry name" value="Inhibitor_I36"/>
    <property type="match status" value="1"/>
</dbReference>
<reference evidence="2 3" key="1">
    <citation type="submission" date="2018-03" db="EMBL/GenBank/DDBJ databases">
        <title>Genomic Encyclopedia of Type Strains, Phase III (KMG-III): the genomes of soil and plant-associated and newly described type strains.</title>
        <authorList>
            <person name="Whitman W."/>
        </authorList>
    </citation>
    <scope>NUCLEOTIDE SEQUENCE [LARGE SCALE GENOMIC DNA]</scope>
    <source>
        <strain evidence="2 3">CGMCC 4.7104</strain>
    </source>
</reference>
<comment type="caution">
    <text evidence="2">The sequence shown here is derived from an EMBL/GenBank/DDBJ whole genome shotgun (WGS) entry which is preliminary data.</text>
</comment>
<feature type="chain" id="PRO_5015448751" evidence="1">
    <location>
        <begin position="36"/>
        <end position="141"/>
    </location>
</feature>
<keyword evidence="1" id="KW-0732">Signal</keyword>
<sequence length="141" mass="14411">MPSLSTALARALIVTAAAAALAGVTALPAAPPAVAAQLPPGVIQLGDGEPCPPGTLCLYRDYGFSGPAYGIGAGYVVDLHWLPMYGSGGPTAADNVSSWANRTAGVALLVDEQGGRPRPLFPGQHLEEPLPLNDTVDRVVW</sequence>
<keyword evidence="3" id="KW-1185">Reference proteome</keyword>